<feature type="domain" description="WSC" evidence="7">
    <location>
        <begin position="79"/>
        <end position="172"/>
    </location>
</feature>
<dbReference type="SMART" id="SM00321">
    <property type="entry name" value="WSC"/>
    <property type="match status" value="4"/>
</dbReference>
<proteinExistence type="predicted"/>
<evidence type="ECO:0000256" key="5">
    <source>
        <dbReference type="ARBA" id="ARBA00023136"/>
    </source>
</evidence>
<evidence type="ECO:0000256" key="1">
    <source>
        <dbReference type="ARBA" id="ARBA00004167"/>
    </source>
</evidence>
<dbReference type="Pfam" id="PF01822">
    <property type="entry name" value="WSC"/>
    <property type="match status" value="4"/>
</dbReference>
<evidence type="ECO:0000256" key="4">
    <source>
        <dbReference type="ARBA" id="ARBA00022989"/>
    </source>
</evidence>
<dbReference type="OrthoDB" id="5985073at2759"/>
<dbReference type="PANTHER" id="PTHR24269:SF16">
    <property type="entry name" value="PROTEIN SLG1"/>
    <property type="match status" value="1"/>
</dbReference>
<evidence type="ECO:0000256" key="2">
    <source>
        <dbReference type="ARBA" id="ARBA00022692"/>
    </source>
</evidence>
<sequence>MTNAYCHEFCDAHGFSIAGTEWSKECFCGVAIDGNLLTADTDCDMTCTGTPEVCGGSARLTVWQNQGTVTDPNTQTIGSWTGQGCYTDSVQNRALPNRKFIDGMTVEKCTAACFAEDFKYAGLEYGNVNCSNDIITSAGVGVPATDGCDMSCEGNAAQTCGGGDRLNIYTQASNAVQIPSTGDWTLKGCYTDEVNARAISVRQYVDGAMTVEKCTAKCLSLGYSLSGLEYANPCEGAASTEICGGSDRLTVYEYTGSTLGSAPTVLDSYSDWNSQGCYVDAVDARVLTTMATAVAPMTVGNCVDACSAAGYTVAGVEWSSASDCGNALPPVAATDGCVMKCDGDSAHLCGGPVRLNVYQKAAAAPAPEPAPAPPAPAPLVPPATKKYRIRVNSGGTLTITTDASYAASYEIEGSAANGELFDLRQNNPSNANKPYLGGKTDNNYYQFVAYSTQTPEGSTGQSAYIWDPDTVEESRIWKKDPATSELTQLWMKPDGSSSSVVQAYDGTTDWAANGFFVSAFNPANIVDETAPITFVKLYLDEVPAATTT</sequence>
<dbReference type="AlphaFoldDB" id="A0A0C3AVY8"/>
<keyword evidence="9" id="KW-1185">Reference proteome</keyword>
<dbReference type="InterPro" id="IPR051836">
    <property type="entry name" value="Kremen_rcpt"/>
</dbReference>
<comment type="subcellular location">
    <subcellularLocation>
        <location evidence="1">Membrane</location>
        <topology evidence="1">Single-pass membrane protein</topology>
    </subcellularLocation>
</comment>
<dbReference type="HOGENOM" id="CLU_026396_0_0_1"/>
<evidence type="ECO:0000313" key="8">
    <source>
        <dbReference type="EMBL" id="KIM24144.1"/>
    </source>
</evidence>
<name>A0A0C3AVY8_SERVB</name>
<protein>
    <recommendedName>
        <fullName evidence="7">WSC domain-containing protein</fullName>
    </recommendedName>
</protein>
<evidence type="ECO:0000313" key="9">
    <source>
        <dbReference type="Proteomes" id="UP000054097"/>
    </source>
</evidence>
<feature type="domain" description="WSC" evidence="7">
    <location>
        <begin position="271"/>
        <end position="361"/>
    </location>
</feature>
<evidence type="ECO:0000256" key="6">
    <source>
        <dbReference type="ARBA" id="ARBA00023180"/>
    </source>
</evidence>
<dbReference type="PANTHER" id="PTHR24269">
    <property type="entry name" value="KREMEN PROTEIN"/>
    <property type="match status" value="1"/>
</dbReference>
<dbReference type="GO" id="GO:0005886">
    <property type="term" value="C:plasma membrane"/>
    <property type="evidence" value="ECO:0007669"/>
    <property type="project" value="TreeGrafter"/>
</dbReference>
<keyword evidence="6" id="KW-0325">Glycoprotein</keyword>
<keyword evidence="3" id="KW-0732">Signal</keyword>
<dbReference type="PROSITE" id="PS51212">
    <property type="entry name" value="WSC"/>
    <property type="match status" value="3"/>
</dbReference>
<evidence type="ECO:0000259" key="7">
    <source>
        <dbReference type="PROSITE" id="PS51212"/>
    </source>
</evidence>
<dbReference type="InterPro" id="IPR002889">
    <property type="entry name" value="WSC_carb-bd"/>
</dbReference>
<reference evidence="8 9" key="1">
    <citation type="submission" date="2014-04" db="EMBL/GenBank/DDBJ databases">
        <authorList>
            <consortium name="DOE Joint Genome Institute"/>
            <person name="Kuo A."/>
            <person name="Zuccaro A."/>
            <person name="Kohler A."/>
            <person name="Nagy L.G."/>
            <person name="Floudas D."/>
            <person name="Copeland A."/>
            <person name="Barry K.W."/>
            <person name="Cichocki N."/>
            <person name="Veneault-Fourrey C."/>
            <person name="LaButti K."/>
            <person name="Lindquist E.A."/>
            <person name="Lipzen A."/>
            <person name="Lundell T."/>
            <person name="Morin E."/>
            <person name="Murat C."/>
            <person name="Sun H."/>
            <person name="Tunlid A."/>
            <person name="Henrissat B."/>
            <person name="Grigoriev I.V."/>
            <person name="Hibbett D.S."/>
            <person name="Martin F."/>
            <person name="Nordberg H.P."/>
            <person name="Cantor M.N."/>
            <person name="Hua S.X."/>
        </authorList>
    </citation>
    <scope>NUCLEOTIDE SEQUENCE [LARGE SCALE GENOMIC DNA]</scope>
    <source>
        <strain evidence="8 9">MAFF 305830</strain>
    </source>
</reference>
<keyword evidence="4" id="KW-1133">Transmembrane helix</keyword>
<feature type="domain" description="WSC" evidence="7">
    <location>
        <begin position="1"/>
        <end position="66"/>
    </location>
</feature>
<dbReference type="EMBL" id="KN824327">
    <property type="protein sequence ID" value="KIM24144.1"/>
    <property type="molecule type" value="Genomic_DNA"/>
</dbReference>
<dbReference type="Proteomes" id="UP000054097">
    <property type="component" value="Unassembled WGS sequence"/>
</dbReference>
<organism evidence="8 9">
    <name type="scientific">Serendipita vermifera MAFF 305830</name>
    <dbReference type="NCBI Taxonomy" id="933852"/>
    <lineage>
        <taxon>Eukaryota</taxon>
        <taxon>Fungi</taxon>
        <taxon>Dikarya</taxon>
        <taxon>Basidiomycota</taxon>
        <taxon>Agaricomycotina</taxon>
        <taxon>Agaricomycetes</taxon>
        <taxon>Sebacinales</taxon>
        <taxon>Serendipitaceae</taxon>
        <taxon>Serendipita</taxon>
    </lineage>
</organism>
<gene>
    <name evidence="8" type="ORF">M408DRAFT_331913</name>
</gene>
<keyword evidence="2" id="KW-0812">Transmembrane</keyword>
<accession>A0A0C3AVY8</accession>
<evidence type="ECO:0000256" key="3">
    <source>
        <dbReference type="ARBA" id="ARBA00022729"/>
    </source>
</evidence>
<keyword evidence="5" id="KW-0472">Membrane</keyword>
<reference evidence="9" key="2">
    <citation type="submission" date="2015-01" db="EMBL/GenBank/DDBJ databases">
        <title>Evolutionary Origins and Diversification of the Mycorrhizal Mutualists.</title>
        <authorList>
            <consortium name="DOE Joint Genome Institute"/>
            <consortium name="Mycorrhizal Genomics Consortium"/>
            <person name="Kohler A."/>
            <person name="Kuo A."/>
            <person name="Nagy L.G."/>
            <person name="Floudas D."/>
            <person name="Copeland A."/>
            <person name="Barry K.W."/>
            <person name="Cichocki N."/>
            <person name="Veneault-Fourrey C."/>
            <person name="LaButti K."/>
            <person name="Lindquist E.A."/>
            <person name="Lipzen A."/>
            <person name="Lundell T."/>
            <person name="Morin E."/>
            <person name="Murat C."/>
            <person name="Riley R."/>
            <person name="Ohm R."/>
            <person name="Sun H."/>
            <person name="Tunlid A."/>
            <person name="Henrissat B."/>
            <person name="Grigoriev I.V."/>
            <person name="Hibbett D.S."/>
            <person name="Martin F."/>
        </authorList>
    </citation>
    <scope>NUCLEOTIDE SEQUENCE [LARGE SCALE GENOMIC DNA]</scope>
    <source>
        <strain evidence="9">MAFF 305830</strain>
    </source>
</reference>
<dbReference type="STRING" id="933852.A0A0C3AVY8"/>